<evidence type="ECO:0000313" key="3">
    <source>
        <dbReference type="Proteomes" id="UP000574390"/>
    </source>
</evidence>
<name>A0A7J6R289_PEROL</name>
<evidence type="ECO:0000259" key="1">
    <source>
        <dbReference type="Pfam" id="PF23220"/>
    </source>
</evidence>
<feature type="domain" description="Pre-mRNA-splicing factor SYF1 central HAT repeats" evidence="1">
    <location>
        <begin position="1"/>
        <end position="75"/>
    </location>
</feature>
<reference evidence="2 3" key="1">
    <citation type="submission" date="2020-04" db="EMBL/GenBank/DDBJ databases">
        <title>Perkinsus olseni comparative genomics.</title>
        <authorList>
            <person name="Bogema D.R."/>
        </authorList>
    </citation>
    <scope>NUCLEOTIDE SEQUENCE [LARGE SCALE GENOMIC DNA]</scope>
    <source>
        <strain evidence="2">ATCC PRA-205</strain>
    </source>
</reference>
<dbReference type="Pfam" id="PF23220">
    <property type="entry name" value="HAT_Syf1_M"/>
    <property type="match status" value="1"/>
</dbReference>
<sequence length="81" mass="9092">MKLVNDPDFVSMEGKSNHQFWLELCDMVTTHGPSIKSVDVDAVVRSAIGKFSDQTGRLWNSLADYYVQLGNFGKVGQSDFY</sequence>
<organism evidence="2 3">
    <name type="scientific">Perkinsus olseni</name>
    <name type="common">Perkinsus atlanticus</name>
    <dbReference type="NCBI Taxonomy" id="32597"/>
    <lineage>
        <taxon>Eukaryota</taxon>
        <taxon>Sar</taxon>
        <taxon>Alveolata</taxon>
        <taxon>Perkinsozoa</taxon>
        <taxon>Perkinsea</taxon>
        <taxon>Perkinsida</taxon>
        <taxon>Perkinsidae</taxon>
        <taxon>Perkinsus</taxon>
    </lineage>
</organism>
<proteinExistence type="predicted"/>
<evidence type="ECO:0000313" key="2">
    <source>
        <dbReference type="EMBL" id="KAF4713740.1"/>
    </source>
</evidence>
<dbReference type="InterPro" id="IPR056350">
    <property type="entry name" value="HAT_Syf1_central"/>
</dbReference>
<dbReference type="EMBL" id="JABANM010025951">
    <property type="protein sequence ID" value="KAF4713740.1"/>
    <property type="molecule type" value="Genomic_DNA"/>
</dbReference>
<gene>
    <name evidence="2" type="primary">XAB2_4</name>
    <name evidence="2" type="ORF">FOZ62_022513</name>
</gene>
<comment type="caution">
    <text evidence="2">The sequence shown here is derived from an EMBL/GenBank/DDBJ whole genome shotgun (WGS) entry which is preliminary data.</text>
</comment>
<dbReference type="Proteomes" id="UP000574390">
    <property type="component" value="Unassembled WGS sequence"/>
</dbReference>
<protein>
    <submittedName>
        <fullName evidence="2">Pre-mRNA-splicing factor SYF1</fullName>
    </submittedName>
</protein>
<accession>A0A7J6R289</accession>
<dbReference type="AlphaFoldDB" id="A0A7J6R289"/>